<evidence type="ECO:0000259" key="6">
    <source>
        <dbReference type="Pfam" id="PF01055"/>
    </source>
</evidence>
<dbReference type="GO" id="GO:0030246">
    <property type="term" value="F:carbohydrate binding"/>
    <property type="evidence" value="ECO:0007669"/>
    <property type="project" value="InterPro"/>
</dbReference>
<reference evidence="8" key="1">
    <citation type="submission" date="2020-11" db="EMBL/GenBank/DDBJ databases">
        <authorList>
            <person name="Tran Van P."/>
        </authorList>
    </citation>
    <scope>NUCLEOTIDE SEQUENCE</scope>
</reference>
<keyword evidence="2 5" id="KW-0378">Hydrolase</keyword>
<feature type="domain" description="Glycoside hydrolase family 31 TIM barrel" evidence="6">
    <location>
        <begin position="329"/>
        <end position="585"/>
    </location>
</feature>
<dbReference type="Pfam" id="PF21365">
    <property type="entry name" value="Glyco_hydro_31_3rd"/>
    <property type="match status" value="1"/>
</dbReference>
<dbReference type="Gene3D" id="2.60.40.1180">
    <property type="entry name" value="Golgi alpha-mannosidase II"/>
    <property type="match status" value="2"/>
</dbReference>
<keyword evidence="3" id="KW-0325">Glycoprotein</keyword>
<dbReference type="PANTHER" id="PTHR22762:SF133">
    <property type="entry name" value="P-TYPE DOMAIN-CONTAINING PROTEIN"/>
    <property type="match status" value="1"/>
</dbReference>
<evidence type="ECO:0000259" key="7">
    <source>
        <dbReference type="Pfam" id="PF21365"/>
    </source>
</evidence>
<dbReference type="GO" id="GO:0005975">
    <property type="term" value="P:carbohydrate metabolic process"/>
    <property type="evidence" value="ECO:0007669"/>
    <property type="project" value="InterPro"/>
</dbReference>
<evidence type="ECO:0000256" key="3">
    <source>
        <dbReference type="ARBA" id="ARBA00023180"/>
    </source>
</evidence>
<evidence type="ECO:0000256" key="2">
    <source>
        <dbReference type="ARBA" id="ARBA00022801"/>
    </source>
</evidence>
<dbReference type="InterPro" id="IPR030458">
    <property type="entry name" value="Glyco_hydro_31_AS"/>
</dbReference>
<accession>A0A7R8WH06</accession>
<sequence length="837" mass="95133">MYTSKIDSNDKSGIEATLTFRDSNAEYSFFNEDVKEVKFSATFCSVEHLQIRMIDTKVVRFEVPVPFGGKCETRRPENPDYEVEVATDEDFYFIVRRKGTGNIILDTSAGGFRFEDRFLQLTTRLNSPNVYGIGENPHASFRHEFGSPDVPMLWPLFSRDEPPRDGSTNAYGVHPYHQIVEDDEGNSHGVLFLNSNAMDYLLFKDGSTPFMTWRSIGGIFDIHIFMGPTPTEVTKQYHKLIGEPMLPPYWALGFQLSRYGYNSLETMKEAVNRTREAGIPHDVQYADIDSMDARKDFTVDQSHWAELGNWTRQVKSDGLRFVIILRDFMLGKVWPDEWAAFPDFFKPETEEWWTEEIRLFRDETFRVEFDGIWIDMNEPANFGTNVGDSLSGDKILKCNESRWDDPPYLPQAARLPGGSSRLSDKTICMVGTHVVGPRKYKEYDVHSLFGLMQSGPTLRAARETTGARSFVISRSTYPSSGKYVGHWLGDNTSRWKDLHRSIIGMLEFNLFGIPYIGADICGFFGNTTEEMCLRWMQLGSFYPFSRNHNGLDYIEQDPGVWASVTEASKVALEIRYRFLPYLYTLFFRAHTEGGTVVRSLMEEWPGDSDARAVDTQFLWGDGFMVSPILELESYNERDIFIPPGVWYEYPGGGLHNGTKKMGNVFVDNMTVPIHLRGGRIFPTRRPARNTKMQLAHEPFGVVVALDDNGEATGDVYFDGPDGSEVRDPVALGNYVHATLSMKNNEFQLEPPSPDTVQDIFTSPDTFADLTIYGQKDVHALPVKIKVMVGSTVTEFTAKEIGDLMTFNNTNKVLQVKEGASLDIPFNWSLKVVIKLEY</sequence>
<dbReference type="InterPro" id="IPR048395">
    <property type="entry name" value="Glyco_hydro_31_C"/>
</dbReference>
<feature type="domain" description="Glycosyl hydrolase family 31 C-terminal" evidence="7">
    <location>
        <begin position="593"/>
        <end position="680"/>
    </location>
</feature>
<comment type="similarity">
    <text evidence="1 5">Belongs to the glycosyl hydrolase 31 family.</text>
</comment>
<feature type="domain" description="Glycoside hydrolase family 31 TIM barrel" evidence="6">
    <location>
        <begin position="244"/>
        <end position="325"/>
    </location>
</feature>
<keyword evidence="4 5" id="KW-0326">Glycosidase</keyword>
<dbReference type="PANTHER" id="PTHR22762">
    <property type="entry name" value="ALPHA-GLUCOSIDASE"/>
    <property type="match status" value="1"/>
</dbReference>
<dbReference type="GO" id="GO:0004558">
    <property type="term" value="F:alpha-1,4-glucosidase activity"/>
    <property type="evidence" value="ECO:0007669"/>
    <property type="project" value="TreeGrafter"/>
</dbReference>
<dbReference type="SUPFAM" id="SSF51011">
    <property type="entry name" value="Glycosyl hydrolase domain"/>
    <property type="match status" value="1"/>
</dbReference>
<dbReference type="OrthoDB" id="1334205at2759"/>
<dbReference type="InterPro" id="IPR013780">
    <property type="entry name" value="Glyco_hydro_b"/>
</dbReference>
<dbReference type="CDD" id="cd14752">
    <property type="entry name" value="GH31_N"/>
    <property type="match status" value="1"/>
</dbReference>
<evidence type="ECO:0000256" key="5">
    <source>
        <dbReference type="RuleBase" id="RU361185"/>
    </source>
</evidence>
<protein>
    <recommendedName>
        <fullName evidence="9">Alpha-glucosidase</fullName>
    </recommendedName>
</protein>
<organism evidence="8">
    <name type="scientific">Cyprideis torosa</name>
    <dbReference type="NCBI Taxonomy" id="163714"/>
    <lineage>
        <taxon>Eukaryota</taxon>
        <taxon>Metazoa</taxon>
        <taxon>Ecdysozoa</taxon>
        <taxon>Arthropoda</taxon>
        <taxon>Crustacea</taxon>
        <taxon>Oligostraca</taxon>
        <taxon>Ostracoda</taxon>
        <taxon>Podocopa</taxon>
        <taxon>Podocopida</taxon>
        <taxon>Cytherocopina</taxon>
        <taxon>Cytheroidea</taxon>
        <taxon>Cytherideidae</taxon>
        <taxon>Cyprideis</taxon>
    </lineage>
</organism>
<evidence type="ECO:0008006" key="9">
    <source>
        <dbReference type="Google" id="ProtNLM"/>
    </source>
</evidence>
<dbReference type="InterPro" id="IPR017853">
    <property type="entry name" value="GH"/>
</dbReference>
<evidence type="ECO:0000256" key="4">
    <source>
        <dbReference type="ARBA" id="ARBA00023295"/>
    </source>
</evidence>
<dbReference type="SUPFAM" id="SSF51445">
    <property type="entry name" value="(Trans)glycosidases"/>
    <property type="match status" value="1"/>
</dbReference>
<dbReference type="PROSITE" id="PS00129">
    <property type="entry name" value="GLYCOSYL_HYDROL_F31_1"/>
    <property type="match status" value="1"/>
</dbReference>
<gene>
    <name evidence="8" type="ORF">CTOB1V02_LOCUS6465</name>
</gene>
<dbReference type="CDD" id="cd06602">
    <property type="entry name" value="GH31_MGAM_SI_GAA"/>
    <property type="match status" value="1"/>
</dbReference>
<dbReference type="EMBL" id="OB661604">
    <property type="protein sequence ID" value="CAD7228584.1"/>
    <property type="molecule type" value="Genomic_DNA"/>
</dbReference>
<dbReference type="SUPFAM" id="SSF74650">
    <property type="entry name" value="Galactose mutarotase-like"/>
    <property type="match status" value="1"/>
</dbReference>
<proteinExistence type="inferred from homology"/>
<evidence type="ECO:0000256" key="1">
    <source>
        <dbReference type="ARBA" id="ARBA00007806"/>
    </source>
</evidence>
<name>A0A7R8WH06_9CRUS</name>
<dbReference type="Gene3D" id="2.60.40.1760">
    <property type="entry name" value="glycosyl hydrolase (family 31)"/>
    <property type="match status" value="1"/>
</dbReference>
<evidence type="ECO:0000313" key="8">
    <source>
        <dbReference type="EMBL" id="CAD7228584.1"/>
    </source>
</evidence>
<dbReference type="InterPro" id="IPR000322">
    <property type="entry name" value="Glyco_hydro_31_TIM"/>
</dbReference>
<dbReference type="InterPro" id="IPR011013">
    <property type="entry name" value="Gal_mutarotase_sf_dom"/>
</dbReference>
<dbReference type="AlphaFoldDB" id="A0A7R8WH06"/>
<dbReference type="Gene3D" id="3.20.20.80">
    <property type="entry name" value="Glycosidases"/>
    <property type="match status" value="2"/>
</dbReference>
<dbReference type="Pfam" id="PF01055">
    <property type="entry name" value="Glyco_hydro_31_2nd"/>
    <property type="match status" value="2"/>
</dbReference>